<dbReference type="EMBL" id="CP034437">
    <property type="protein sequence ID" value="AZN41981.1"/>
    <property type="molecule type" value="Genomic_DNA"/>
</dbReference>
<name>A0A3S9A8F4_9BACL</name>
<organism evidence="1 2">
    <name type="scientific">Paenibacillus albus</name>
    <dbReference type="NCBI Taxonomy" id="2495582"/>
    <lineage>
        <taxon>Bacteria</taxon>
        <taxon>Bacillati</taxon>
        <taxon>Bacillota</taxon>
        <taxon>Bacilli</taxon>
        <taxon>Bacillales</taxon>
        <taxon>Paenibacillaceae</taxon>
        <taxon>Paenibacillus</taxon>
    </lineage>
</organism>
<dbReference type="RefSeq" id="WP_126017687.1">
    <property type="nucleotide sequence ID" value="NZ_CP034437.1"/>
</dbReference>
<dbReference type="Proteomes" id="UP000272528">
    <property type="component" value="Chromosome"/>
</dbReference>
<keyword evidence="2" id="KW-1185">Reference proteome</keyword>
<dbReference type="KEGG" id="palb:EJC50_21570"/>
<evidence type="ECO:0000313" key="1">
    <source>
        <dbReference type="EMBL" id="AZN41981.1"/>
    </source>
</evidence>
<proteinExistence type="predicted"/>
<sequence length="192" mass="21758">MNGKVETDAQFRLTAAILRKVAGIMIPFYRKIACNYSFALKWSKAVRTTDIDTLAKMFKSVAPTAKLSSLSSNGIGYFFDFEYPEPIIQYSNGLTIPPGTTQFTFSTPVHRMIARAILPFYRALRYSSVYAAAVARAVNNRNIKRLRKLIRSKVTTIALKRILIAFSGVALNFKYKRSKFTYQSLLFRELVG</sequence>
<dbReference type="AlphaFoldDB" id="A0A3S9A8F4"/>
<reference evidence="2" key="1">
    <citation type="submission" date="2018-12" db="EMBL/GenBank/DDBJ databases">
        <title>Genome sequence of Peanibacillus sp.</title>
        <authorList>
            <person name="Subramani G."/>
            <person name="Srinivasan S."/>
            <person name="Kim M.K."/>
        </authorList>
    </citation>
    <scope>NUCLEOTIDE SEQUENCE [LARGE SCALE GENOMIC DNA]</scope>
    <source>
        <strain evidence="2">18JY67-1</strain>
    </source>
</reference>
<protein>
    <submittedName>
        <fullName evidence="1">Uncharacterized protein</fullName>
    </submittedName>
</protein>
<dbReference type="OrthoDB" id="2640196at2"/>
<gene>
    <name evidence="1" type="ORF">EJC50_21570</name>
</gene>
<evidence type="ECO:0000313" key="2">
    <source>
        <dbReference type="Proteomes" id="UP000272528"/>
    </source>
</evidence>
<accession>A0A3S9A8F4</accession>